<feature type="transmembrane region" description="Helical" evidence="8">
    <location>
        <begin position="93"/>
        <end position="117"/>
    </location>
</feature>
<dbReference type="AlphaFoldDB" id="A0A1M7HSL3"/>
<evidence type="ECO:0000313" key="10">
    <source>
        <dbReference type="EMBL" id="SHM31323.1"/>
    </source>
</evidence>
<dbReference type="Proteomes" id="UP000184375">
    <property type="component" value="Unassembled WGS sequence"/>
</dbReference>
<feature type="transmembrane region" description="Helical" evidence="8">
    <location>
        <begin position="280"/>
        <end position="301"/>
    </location>
</feature>
<feature type="transmembrane region" description="Helical" evidence="8">
    <location>
        <begin position="219"/>
        <end position="241"/>
    </location>
</feature>
<keyword evidence="5 8" id="KW-0812">Transmembrane</keyword>
<gene>
    <name evidence="10" type="ORF">SAMN05660826_00766</name>
</gene>
<proteinExistence type="inferred from homology"/>
<dbReference type="PROSITE" id="PS50928">
    <property type="entry name" value="ABC_TM1"/>
    <property type="match status" value="1"/>
</dbReference>
<feature type="transmembrane region" description="Helical" evidence="8">
    <location>
        <begin position="129"/>
        <end position="159"/>
    </location>
</feature>
<name>A0A1M7HSL3_9FIRM</name>
<evidence type="ECO:0000259" key="9">
    <source>
        <dbReference type="PROSITE" id="PS50928"/>
    </source>
</evidence>
<evidence type="ECO:0000256" key="8">
    <source>
        <dbReference type="SAM" id="Phobius"/>
    </source>
</evidence>
<dbReference type="STRING" id="447595.SAMN05660826_00766"/>
<dbReference type="PANTHER" id="PTHR42929:SF1">
    <property type="entry name" value="INNER MEMBRANE ABC TRANSPORTER PERMEASE PROTEIN YDCU-RELATED"/>
    <property type="match status" value="1"/>
</dbReference>
<evidence type="ECO:0000256" key="2">
    <source>
        <dbReference type="ARBA" id="ARBA00007069"/>
    </source>
</evidence>
<reference evidence="11" key="1">
    <citation type="submission" date="2016-11" db="EMBL/GenBank/DDBJ databases">
        <authorList>
            <person name="Varghese N."/>
            <person name="Submissions S."/>
        </authorList>
    </citation>
    <scope>NUCLEOTIDE SEQUENCE [LARGE SCALE GENOMIC DNA]</scope>
    <source>
        <strain evidence="11">DSM 18802</strain>
    </source>
</reference>
<dbReference type="Gene3D" id="1.10.3720.10">
    <property type="entry name" value="MetI-like"/>
    <property type="match status" value="1"/>
</dbReference>
<evidence type="ECO:0000256" key="6">
    <source>
        <dbReference type="ARBA" id="ARBA00022989"/>
    </source>
</evidence>
<dbReference type="RefSeq" id="WP_084098707.1">
    <property type="nucleotide sequence ID" value="NZ_FRCR01000003.1"/>
</dbReference>
<keyword evidence="11" id="KW-1185">Reference proteome</keyword>
<dbReference type="InterPro" id="IPR000515">
    <property type="entry name" value="MetI-like"/>
</dbReference>
<feature type="transmembrane region" description="Helical" evidence="8">
    <location>
        <begin position="179"/>
        <end position="198"/>
    </location>
</feature>
<comment type="similarity">
    <text evidence="2">Belongs to the binding-protein-dependent transport system permease family. CysTW subfamily.</text>
</comment>
<evidence type="ECO:0000256" key="5">
    <source>
        <dbReference type="ARBA" id="ARBA00022692"/>
    </source>
</evidence>
<keyword evidence="6 8" id="KW-1133">Transmembrane helix</keyword>
<keyword evidence="3" id="KW-0813">Transport</keyword>
<accession>A0A1M7HSL3</accession>
<sequence length="311" mass="34137">MMKRKGLQENCDVSISPFVRSIVQTKLLKKRSFLGGVINYLPIIPFSFFIIFFILLPLTFILITSLKKPEGLTFEFYKALASSTYLDALKNSIIVSLTTTAIGAISGVPAAFAVTFIRNPILKRLVITFFGVAANFAGVPLAFAFIILFGYSGIFTLLFKNVSKDLTNIFNLYSLKGLIAVYIYFQIPLMILLLLPAINAIKKEWIEVSMTMGATPFFFWKNVGIPIITPAILGSSAILFANSFGAYATAFALMGARINLLPIQVSLATAGNVGYEPGEASATAIIMVIILSITVLVYLKVQGRVRTWLRL</sequence>
<protein>
    <submittedName>
        <fullName evidence="10">Putative spermidine/putrescine transport system permease protein</fullName>
    </submittedName>
</protein>
<keyword evidence="4" id="KW-1003">Cell membrane</keyword>
<keyword evidence="7 8" id="KW-0472">Membrane</keyword>
<evidence type="ECO:0000256" key="1">
    <source>
        <dbReference type="ARBA" id="ARBA00004651"/>
    </source>
</evidence>
<dbReference type="EMBL" id="FRCR01000003">
    <property type="protein sequence ID" value="SHM31323.1"/>
    <property type="molecule type" value="Genomic_DNA"/>
</dbReference>
<dbReference type="SUPFAM" id="SSF161098">
    <property type="entry name" value="MetI-like"/>
    <property type="match status" value="1"/>
</dbReference>
<comment type="subcellular location">
    <subcellularLocation>
        <location evidence="1">Cell membrane</location>
        <topology evidence="1">Multi-pass membrane protein</topology>
    </subcellularLocation>
</comment>
<feature type="domain" description="ABC transmembrane type-1" evidence="9">
    <location>
        <begin position="89"/>
        <end position="298"/>
    </location>
</feature>
<feature type="transmembrane region" description="Helical" evidence="8">
    <location>
        <begin position="37"/>
        <end position="63"/>
    </location>
</feature>
<evidence type="ECO:0000256" key="4">
    <source>
        <dbReference type="ARBA" id="ARBA00022475"/>
    </source>
</evidence>
<organism evidence="10 11">
    <name type="scientific">Caldanaerovirga acetigignens</name>
    <dbReference type="NCBI Taxonomy" id="447595"/>
    <lineage>
        <taxon>Bacteria</taxon>
        <taxon>Bacillati</taxon>
        <taxon>Bacillota</taxon>
        <taxon>Clostridia</taxon>
        <taxon>Thermosediminibacterales</taxon>
        <taxon>Thermosediminibacteraceae</taxon>
        <taxon>Caldanaerovirga</taxon>
    </lineage>
</organism>
<dbReference type="OrthoDB" id="8404154at2"/>
<dbReference type="CDD" id="cd06261">
    <property type="entry name" value="TM_PBP2"/>
    <property type="match status" value="1"/>
</dbReference>
<dbReference type="PANTHER" id="PTHR42929">
    <property type="entry name" value="INNER MEMBRANE ABC TRANSPORTER PERMEASE PROTEIN YDCU-RELATED-RELATED"/>
    <property type="match status" value="1"/>
</dbReference>
<evidence type="ECO:0000256" key="3">
    <source>
        <dbReference type="ARBA" id="ARBA00022448"/>
    </source>
</evidence>
<dbReference type="GO" id="GO:0055085">
    <property type="term" value="P:transmembrane transport"/>
    <property type="evidence" value="ECO:0007669"/>
    <property type="project" value="InterPro"/>
</dbReference>
<evidence type="ECO:0000313" key="11">
    <source>
        <dbReference type="Proteomes" id="UP000184375"/>
    </source>
</evidence>
<evidence type="ECO:0000256" key="7">
    <source>
        <dbReference type="ARBA" id="ARBA00023136"/>
    </source>
</evidence>
<dbReference type="InterPro" id="IPR035906">
    <property type="entry name" value="MetI-like_sf"/>
</dbReference>
<dbReference type="GO" id="GO:0005886">
    <property type="term" value="C:plasma membrane"/>
    <property type="evidence" value="ECO:0007669"/>
    <property type="project" value="UniProtKB-SubCell"/>
</dbReference>